<dbReference type="InterPro" id="IPR036188">
    <property type="entry name" value="FAD/NAD-bd_sf"/>
</dbReference>
<evidence type="ECO:0000313" key="4">
    <source>
        <dbReference type="EMBL" id="PZD96561.1"/>
    </source>
</evidence>
<dbReference type="GO" id="GO:0004497">
    <property type="term" value="F:monooxygenase activity"/>
    <property type="evidence" value="ECO:0007669"/>
    <property type="project" value="UniProtKB-KW"/>
</dbReference>
<dbReference type="PANTHER" id="PTHR13789:SF309">
    <property type="entry name" value="PUTATIVE (AFU_ORTHOLOGUE AFUA_6G14510)-RELATED"/>
    <property type="match status" value="1"/>
</dbReference>
<dbReference type="Gene3D" id="3.50.50.60">
    <property type="entry name" value="FAD/NAD(P)-binding domain"/>
    <property type="match status" value="1"/>
</dbReference>
<proteinExistence type="predicted"/>
<accession>A0A2W1LXY8</accession>
<dbReference type="Pfam" id="PF01494">
    <property type="entry name" value="FAD_binding_3"/>
    <property type="match status" value="1"/>
</dbReference>
<dbReference type="AlphaFoldDB" id="A0A2W1LXY8"/>
<organism evidence="4 5">
    <name type="scientific">Paenibacillus sambharensis</name>
    <dbReference type="NCBI Taxonomy" id="1803190"/>
    <lineage>
        <taxon>Bacteria</taxon>
        <taxon>Bacillati</taxon>
        <taxon>Bacillota</taxon>
        <taxon>Bacilli</taxon>
        <taxon>Bacillales</taxon>
        <taxon>Paenibacillaceae</taxon>
        <taxon>Paenibacillus</taxon>
    </lineage>
</organism>
<sequence>MPQTILIIGGGIAGLCSAITLQQMGLKVKLYEKNTGPAVSGAGIIIAPNALQALQPYRIADEIIRQGNPGDGFHLLSDRGRPISRLTVPSDYGSLYSIHRKDLHRILLSALAPGTLEWGKSCSRLEHKDNHVRVAFSDGSHAVADLVVAADGIHSKVRKQLFPKDTYRYAGYTCWRGVVPADVLPGLSNRFIETWGTKGRFGIVPLPNKQVYWYALINARQNDPRIDNYSTKDLHRLFQNYHDPIPTLLLRAASHDMIHRDIVDITPMERFYSNRVVFIGDAAHAITPNMGQGACQAIEDASVLADCLRIQRNYQEAFADYDARRRKRIKQIADQSWKIGKVAQSESFLFTTIRNHLMKHAPKWISRSQAQRLYQFQL</sequence>
<keyword evidence="2" id="KW-0503">Monooxygenase</keyword>
<reference evidence="4 5" key="1">
    <citation type="submission" date="2018-06" db="EMBL/GenBank/DDBJ databases">
        <title>Paenibacillus imtechensis sp. nov.</title>
        <authorList>
            <person name="Pinnaka A.K."/>
            <person name="Singh H."/>
            <person name="Kaur M."/>
        </authorList>
    </citation>
    <scope>NUCLEOTIDE SEQUENCE [LARGE SCALE GENOMIC DNA]</scope>
    <source>
        <strain evidence="4 5">SMB1</strain>
    </source>
</reference>
<evidence type="ECO:0000259" key="3">
    <source>
        <dbReference type="Pfam" id="PF01494"/>
    </source>
</evidence>
<evidence type="ECO:0000256" key="1">
    <source>
        <dbReference type="ARBA" id="ARBA00023002"/>
    </source>
</evidence>
<dbReference type="Proteomes" id="UP000249522">
    <property type="component" value="Unassembled WGS sequence"/>
</dbReference>
<feature type="domain" description="FAD-binding" evidence="3">
    <location>
        <begin position="5"/>
        <end position="336"/>
    </location>
</feature>
<dbReference type="NCBIfam" id="NF005243">
    <property type="entry name" value="PRK06753.1"/>
    <property type="match status" value="1"/>
</dbReference>
<dbReference type="GO" id="GO:0071949">
    <property type="term" value="F:FAD binding"/>
    <property type="evidence" value="ECO:0007669"/>
    <property type="project" value="InterPro"/>
</dbReference>
<dbReference type="EMBL" id="QKRB01000037">
    <property type="protein sequence ID" value="PZD96561.1"/>
    <property type="molecule type" value="Genomic_DNA"/>
</dbReference>
<dbReference type="PANTHER" id="PTHR13789">
    <property type="entry name" value="MONOOXYGENASE"/>
    <property type="match status" value="1"/>
</dbReference>
<dbReference type="SUPFAM" id="SSF51905">
    <property type="entry name" value="FAD/NAD(P)-binding domain"/>
    <property type="match status" value="1"/>
</dbReference>
<evidence type="ECO:0000313" key="5">
    <source>
        <dbReference type="Proteomes" id="UP000249522"/>
    </source>
</evidence>
<comment type="caution">
    <text evidence="4">The sequence shown here is derived from an EMBL/GenBank/DDBJ whole genome shotgun (WGS) entry which is preliminary data.</text>
</comment>
<name>A0A2W1LXY8_9BACL</name>
<dbReference type="RefSeq" id="WP_111145966.1">
    <property type="nucleotide sequence ID" value="NZ_QKRB01000037.1"/>
</dbReference>
<keyword evidence="1" id="KW-0560">Oxidoreductase</keyword>
<keyword evidence="5" id="KW-1185">Reference proteome</keyword>
<dbReference type="OrthoDB" id="9766816at2"/>
<evidence type="ECO:0000256" key="2">
    <source>
        <dbReference type="ARBA" id="ARBA00023033"/>
    </source>
</evidence>
<gene>
    <name evidence="4" type="ORF">DNH61_07110</name>
</gene>
<dbReference type="InterPro" id="IPR002938">
    <property type="entry name" value="FAD-bd"/>
</dbReference>
<protein>
    <submittedName>
        <fullName evidence="4">FAD-binding protein</fullName>
    </submittedName>
</protein>
<dbReference type="InterPro" id="IPR050493">
    <property type="entry name" value="FAD-dep_Monooxygenase_BioMet"/>
</dbReference>
<dbReference type="PRINTS" id="PR00420">
    <property type="entry name" value="RNGMNOXGNASE"/>
</dbReference>